<sequence>MKNFTLPIRFGIAISASLIAYFLFLALFNLHTNPIFSLGNGLITAFGIYEVIKYYKIKVGKQFAYANGFKQGLIAGFVGTLIFSAFFLLYATEVNPLFLAQLLEVFEGQYNVGAGMVTFVVAIMGFSTTVVLTLTFMQLFKDSRNTPNAEGKRDGEITLKKVS</sequence>
<protein>
    <recommendedName>
        <fullName evidence="4">DUF4199 domain-containing protein</fullName>
    </recommendedName>
</protein>
<name>A0A1I3LR97_9FLAO</name>
<evidence type="ECO:0000256" key="1">
    <source>
        <dbReference type="SAM" id="Phobius"/>
    </source>
</evidence>
<dbReference type="STRING" id="1144750.SAMN05443431_102528"/>
<feature type="transmembrane region" description="Helical" evidence="1">
    <location>
        <begin position="34"/>
        <end position="52"/>
    </location>
</feature>
<evidence type="ECO:0000313" key="2">
    <source>
        <dbReference type="EMBL" id="SFI87035.1"/>
    </source>
</evidence>
<dbReference type="RefSeq" id="WP_090838305.1">
    <property type="nucleotide sequence ID" value="NZ_FORM01000002.1"/>
</dbReference>
<reference evidence="3" key="1">
    <citation type="submission" date="2016-10" db="EMBL/GenBank/DDBJ databases">
        <authorList>
            <person name="Varghese N."/>
            <person name="Submissions S."/>
        </authorList>
    </citation>
    <scope>NUCLEOTIDE SEQUENCE [LARGE SCALE GENOMIC DNA]</scope>
    <source>
        <strain evidence="3">DSM 28881</strain>
    </source>
</reference>
<dbReference type="Pfam" id="PF13858">
    <property type="entry name" value="DUF4199"/>
    <property type="match status" value="1"/>
</dbReference>
<gene>
    <name evidence="2" type="ORF">SAMN05443431_102528</name>
</gene>
<keyword evidence="1" id="KW-0472">Membrane</keyword>
<feature type="transmembrane region" description="Helical" evidence="1">
    <location>
        <begin position="73"/>
        <end position="92"/>
    </location>
</feature>
<proteinExistence type="predicted"/>
<dbReference type="EMBL" id="FORM01000002">
    <property type="protein sequence ID" value="SFI87035.1"/>
    <property type="molecule type" value="Genomic_DNA"/>
</dbReference>
<dbReference type="InterPro" id="IPR025250">
    <property type="entry name" value="DUF4199"/>
</dbReference>
<keyword evidence="3" id="KW-1185">Reference proteome</keyword>
<evidence type="ECO:0008006" key="4">
    <source>
        <dbReference type="Google" id="ProtNLM"/>
    </source>
</evidence>
<feature type="transmembrane region" description="Helical" evidence="1">
    <location>
        <begin position="7"/>
        <end position="28"/>
    </location>
</feature>
<keyword evidence="1" id="KW-0812">Transmembrane</keyword>
<organism evidence="2 3">
    <name type="scientific">Olleya namhaensis</name>
    <dbReference type="NCBI Taxonomy" id="1144750"/>
    <lineage>
        <taxon>Bacteria</taxon>
        <taxon>Pseudomonadati</taxon>
        <taxon>Bacteroidota</taxon>
        <taxon>Flavobacteriia</taxon>
        <taxon>Flavobacteriales</taxon>
        <taxon>Flavobacteriaceae</taxon>
    </lineage>
</organism>
<dbReference type="AlphaFoldDB" id="A0A1I3LR97"/>
<evidence type="ECO:0000313" key="3">
    <source>
        <dbReference type="Proteomes" id="UP000199559"/>
    </source>
</evidence>
<feature type="transmembrane region" description="Helical" evidence="1">
    <location>
        <begin position="112"/>
        <end position="136"/>
    </location>
</feature>
<accession>A0A1I3LR97</accession>
<dbReference type="Proteomes" id="UP000199559">
    <property type="component" value="Unassembled WGS sequence"/>
</dbReference>
<keyword evidence="1" id="KW-1133">Transmembrane helix</keyword>